<dbReference type="GO" id="GO:0007189">
    <property type="term" value="P:adenylate cyclase-activating G protein-coupled receptor signaling pathway"/>
    <property type="evidence" value="ECO:0007669"/>
    <property type="project" value="TreeGrafter"/>
</dbReference>
<keyword evidence="6" id="KW-1185">Reference proteome</keyword>
<feature type="transmembrane region" description="Helical" evidence="3">
    <location>
        <begin position="156"/>
        <end position="176"/>
    </location>
</feature>
<evidence type="ECO:0000256" key="2">
    <source>
        <dbReference type="ARBA" id="ARBA00023239"/>
    </source>
</evidence>
<protein>
    <recommendedName>
        <fullName evidence="4">Adenylate cyclase conserved domain-containing protein</fullName>
    </recommendedName>
</protein>
<dbReference type="InParanoid" id="H3C1I5"/>
<reference evidence="5" key="3">
    <citation type="submission" date="2025-09" db="UniProtKB">
        <authorList>
            <consortium name="Ensembl"/>
        </authorList>
    </citation>
    <scope>IDENTIFICATION</scope>
</reference>
<keyword evidence="3" id="KW-0472">Membrane</keyword>
<keyword evidence="3" id="KW-0812">Transmembrane</keyword>
<dbReference type="GO" id="GO:0007193">
    <property type="term" value="P:adenylate cyclase-inhibiting G protein-coupled receptor signaling pathway"/>
    <property type="evidence" value="ECO:0007669"/>
    <property type="project" value="TreeGrafter"/>
</dbReference>
<evidence type="ECO:0000256" key="3">
    <source>
        <dbReference type="SAM" id="Phobius"/>
    </source>
</evidence>
<dbReference type="STRING" id="99883.ENSTNIP00000002101"/>
<accession>H3C1I5</accession>
<dbReference type="PANTHER" id="PTHR45627:SF9">
    <property type="entry name" value="ADENYLATE CYCLASE TYPE 7"/>
    <property type="match status" value="1"/>
</dbReference>
<evidence type="ECO:0000259" key="4">
    <source>
        <dbReference type="Pfam" id="PF06327"/>
    </source>
</evidence>
<dbReference type="GO" id="GO:0006171">
    <property type="term" value="P:cAMP biosynthetic process"/>
    <property type="evidence" value="ECO:0007669"/>
    <property type="project" value="InterPro"/>
</dbReference>
<keyword evidence="1" id="KW-0547">Nucleotide-binding</keyword>
<dbReference type="Ensembl" id="ENSTNIT00000004223.1">
    <property type="protein sequence ID" value="ENSTNIP00000002101.1"/>
    <property type="gene ID" value="ENSTNIG00000001127.1"/>
</dbReference>
<organism evidence="5 6">
    <name type="scientific">Tetraodon nigroviridis</name>
    <name type="common">Spotted green pufferfish</name>
    <name type="synonym">Chelonodon nigroviridis</name>
    <dbReference type="NCBI Taxonomy" id="99883"/>
    <lineage>
        <taxon>Eukaryota</taxon>
        <taxon>Metazoa</taxon>
        <taxon>Chordata</taxon>
        <taxon>Craniata</taxon>
        <taxon>Vertebrata</taxon>
        <taxon>Euteleostomi</taxon>
        <taxon>Actinopterygii</taxon>
        <taxon>Neopterygii</taxon>
        <taxon>Teleostei</taxon>
        <taxon>Neoteleostei</taxon>
        <taxon>Acanthomorphata</taxon>
        <taxon>Eupercaria</taxon>
        <taxon>Tetraodontiformes</taxon>
        <taxon>Tetradontoidea</taxon>
        <taxon>Tetraodontidae</taxon>
        <taxon>Tetraodon</taxon>
    </lineage>
</organism>
<reference evidence="5" key="2">
    <citation type="submission" date="2025-08" db="UniProtKB">
        <authorList>
            <consortium name="Ensembl"/>
        </authorList>
    </citation>
    <scope>IDENTIFICATION</scope>
</reference>
<proteinExistence type="predicted"/>
<reference evidence="6" key="1">
    <citation type="journal article" date="2004" name="Nature">
        <title>Genome duplication in the teleost fish Tetraodon nigroviridis reveals the early vertebrate proto-karyotype.</title>
        <authorList>
            <person name="Jaillon O."/>
            <person name="Aury J.-M."/>
            <person name="Brunet F."/>
            <person name="Petit J.-L."/>
            <person name="Stange-Thomann N."/>
            <person name="Mauceli E."/>
            <person name="Bouneau L."/>
            <person name="Fischer C."/>
            <person name="Ozouf-Costaz C."/>
            <person name="Bernot A."/>
            <person name="Nicaud S."/>
            <person name="Jaffe D."/>
            <person name="Fisher S."/>
            <person name="Lutfalla G."/>
            <person name="Dossat C."/>
            <person name="Segurens B."/>
            <person name="Dasilva C."/>
            <person name="Salanoubat M."/>
            <person name="Levy M."/>
            <person name="Boudet N."/>
            <person name="Castellano S."/>
            <person name="Anthouard V."/>
            <person name="Jubin C."/>
            <person name="Castelli V."/>
            <person name="Katinka M."/>
            <person name="Vacherie B."/>
            <person name="Biemont C."/>
            <person name="Skalli Z."/>
            <person name="Cattolico L."/>
            <person name="Poulain J."/>
            <person name="De Berardinis V."/>
            <person name="Cruaud C."/>
            <person name="Duprat S."/>
            <person name="Brottier P."/>
            <person name="Coutanceau J.-P."/>
            <person name="Gouzy J."/>
            <person name="Parra G."/>
            <person name="Lardier G."/>
            <person name="Chapple C."/>
            <person name="McKernan K.J."/>
            <person name="McEwan P."/>
            <person name="Bosak S."/>
            <person name="Kellis M."/>
            <person name="Volff J.-N."/>
            <person name="Guigo R."/>
            <person name="Zody M.C."/>
            <person name="Mesirov J."/>
            <person name="Lindblad-Toh K."/>
            <person name="Birren B."/>
            <person name="Nusbaum C."/>
            <person name="Kahn D."/>
            <person name="Robinson-Rechavi M."/>
            <person name="Laudet V."/>
            <person name="Schachter V."/>
            <person name="Quetier F."/>
            <person name="Saurin W."/>
            <person name="Scarpelli C."/>
            <person name="Wincker P."/>
            <person name="Lander E.S."/>
            <person name="Weissenbach J."/>
            <person name="Roest Crollius H."/>
        </authorList>
    </citation>
    <scope>NUCLEOTIDE SEQUENCE [LARGE SCALE GENOMIC DNA]</scope>
</reference>
<dbReference type="GO" id="GO:0005886">
    <property type="term" value="C:plasma membrane"/>
    <property type="evidence" value="ECO:0007669"/>
    <property type="project" value="InterPro"/>
</dbReference>
<sequence length="230" mass="27062">MGTKRLKSHLSRTFHRQTQTKILEKFGEATEIDFWTALKRYFACDHFSSQSLSLFHCLPAPLYCFCTFRCRNKSQKCKFDEELHNEMTTTIDELGSKQWSKSEKSSSFALWFPKNDLEKQYRSLDMPIFKHYIACAIFIFLCIFLVQIFVTEDQRTLVKLFGVLVCILLVILAICFSGHLQVSSVEVKNEFPSSFLSIPLTFIRYIEAVYPLHFRPKYCTFRTLIPHFKK</sequence>
<dbReference type="GO" id="GO:0000166">
    <property type="term" value="F:nucleotide binding"/>
    <property type="evidence" value="ECO:0007669"/>
    <property type="project" value="UniProtKB-KW"/>
</dbReference>
<keyword evidence="2" id="KW-0456">Lyase</keyword>
<name>H3C1I5_TETNG</name>
<evidence type="ECO:0000313" key="6">
    <source>
        <dbReference type="Proteomes" id="UP000007303"/>
    </source>
</evidence>
<dbReference type="AlphaFoldDB" id="H3C1I5"/>
<dbReference type="HOGENOM" id="CLU_1204470_0_0_1"/>
<evidence type="ECO:0000313" key="5">
    <source>
        <dbReference type="Ensembl" id="ENSTNIP00000002101.1"/>
    </source>
</evidence>
<feature type="domain" description="Adenylate cyclase conserved" evidence="4">
    <location>
        <begin position="70"/>
        <end position="129"/>
    </location>
</feature>
<feature type="transmembrane region" description="Helical" evidence="3">
    <location>
        <begin position="129"/>
        <end position="150"/>
    </location>
</feature>
<dbReference type="InterPro" id="IPR009398">
    <property type="entry name" value="Adcy_conserved_dom"/>
</dbReference>
<dbReference type="GeneTree" id="ENSGT00940000159096"/>
<keyword evidence="3" id="KW-1133">Transmembrane helix</keyword>
<dbReference type="Proteomes" id="UP000007303">
    <property type="component" value="Unassembled WGS sequence"/>
</dbReference>
<evidence type="ECO:0000256" key="1">
    <source>
        <dbReference type="ARBA" id="ARBA00022741"/>
    </source>
</evidence>
<dbReference type="GO" id="GO:0004016">
    <property type="term" value="F:adenylate cyclase activity"/>
    <property type="evidence" value="ECO:0007669"/>
    <property type="project" value="InterPro"/>
</dbReference>
<dbReference type="PANTHER" id="PTHR45627">
    <property type="entry name" value="ADENYLATE CYCLASE TYPE 1"/>
    <property type="match status" value="1"/>
</dbReference>
<dbReference type="Pfam" id="PF06327">
    <property type="entry name" value="Adcy_cons_dom"/>
    <property type="match status" value="1"/>
</dbReference>